<gene>
    <name evidence="11" type="primary">atpB</name>
    <name evidence="13" type="ORF">A3G49_06370</name>
</gene>
<proteinExistence type="inferred from homology"/>
<protein>
    <recommendedName>
        <fullName evidence="11 12">ATP synthase subunit a</fullName>
    </recommendedName>
    <alternativeName>
        <fullName evidence="11">ATP synthase F0 sector subunit a</fullName>
    </alternativeName>
    <alternativeName>
        <fullName evidence="11">F-ATPase subunit 6</fullName>
    </alternativeName>
</protein>
<organism evidence="13 14">
    <name type="scientific">Candidatus Sungbacteria bacterium RIFCSPLOWO2_12_FULL_41_11</name>
    <dbReference type="NCBI Taxonomy" id="1802286"/>
    <lineage>
        <taxon>Bacteria</taxon>
        <taxon>Candidatus Sungiibacteriota</taxon>
    </lineage>
</organism>
<feature type="transmembrane region" description="Helical" evidence="11">
    <location>
        <begin position="22"/>
        <end position="41"/>
    </location>
</feature>
<evidence type="ECO:0000256" key="12">
    <source>
        <dbReference type="RuleBase" id="RU000483"/>
    </source>
</evidence>
<dbReference type="InterPro" id="IPR045082">
    <property type="entry name" value="ATP_syn_F0_a_bact/chloroplast"/>
</dbReference>
<dbReference type="InterPro" id="IPR035908">
    <property type="entry name" value="F0_ATP_A_sf"/>
</dbReference>
<dbReference type="EMBL" id="MHQY01000007">
    <property type="protein sequence ID" value="OHA14445.1"/>
    <property type="molecule type" value="Genomic_DNA"/>
</dbReference>
<dbReference type="PROSITE" id="PS00449">
    <property type="entry name" value="ATPASE_A"/>
    <property type="match status" value="1"/>
</dbReference>
<dbReference type="NCBIfam" id="TIGR01131">
    <property type="entry name" value="ATP_synt_6_or_A"/>
    <property type="match status" value="1"/>
</dbReference>
<accession>A0A1G2LS19</accession>
<keyword evidence="9 11" id="KW-0472">Membrane</keyword>
<comment type="function">
    <text evidence="11 12">Key component of the proton channel; it plays a direct role in the translocation of protons across the membrane.</text>
</comment>
<dbReference type="PANTHER" id="PTHR42823">
    <property type="entry name" value="ATP SYNTHASE SUBUNIT A, CHLOROPLASTIC"/>
    <property type="match status" value="1"/>
</dbReference>
<keyword evidence="7 11" id="KW-1133">Transmembrane helix</keyword>
<evidence type="ECO:0000256" key="11">
    <source>
        <dbReference type="HAMAP-Rule" id="MF_01393"/>
    </source>
</evidence>
<dbReference type="Pfam" id="PF00119">
    <property type="entry name" value="ATP-synt_A"/>
    <property type="match status" value="1"/>
</dbReference>
<evidence type="ECO:0000256" key="5">
    <source>
        <dbReference type="ARBA" id="ARBA00022692"/>
    </source>
</evidence>
<keyword evidence="3 11" id="KW-0813">Transport</keyword>
<comment type="similarity">
    <text evidence="2 11 12">Belongs to the ATPase A chain family.</text>
</comment>
<evidence type="ECO:0000256" key="10">
    <source>
        <dbReference type="ARBA" id="ARBA00023310"/>
    </source>
</evidence>
<keyword evidence="8 11" id="KW-0406">Ion transport</keyword>
<evidence type="ECO:0000256" key="3">
    <source>
        <dbReference type="ARBA" id="ARBA00022448"/>
    </source>
</evidence>
<keyword evidence="5 11" id="KW-0812">Transmembrane</keyword>
<keyword evidence="10 11" id="KW-0066">ATP synthesis</keyword>
<evidence type="ECO:0000256" key="7">
    <source>
        <dbReference type="ARBA" id="ARBA00022989"/>
    </source>
</evidence>
<dbReference type="InterPro" id="IPR000568">
    <property type="entry name" value="ATP_synth_F0_asu"/>
</dbReference>
<evidence type="ECO:0000256" key="4">
    <source>
        <dbReference type="ARBA" id="ARBA00022547"/>
    </source>
</evidence>
<dbReference type="CDD" id="cd00310">
    <property type="entry name" value="ATP-synt_Fo_a_6"/>
    <property type="match status" value="1"/>
</dbReference>
<dbReference type="GO" id="GO:0042777">
    <property type="term" value="P:proton motive force-driven plasma membrane ATP synthesis"/>
    <property type="evidence" value="ECO:0007669"/>
    <property type="project" value="TreeGrafter"/>
</dbReference>
<dbReference type="PANTHER" id="PTHR42823:SF3">
    <property type="entry name" value="ATP SYNTHASE SUBUNIT A, CHLOROPLASTIC"/>
    <property type="match status" value="1"/>
</dbReference>
<dbReference type="AlphaFoldDB" id="A0A1G2LS19"/>
<evidence type="ECO:0000256" key="2">
    <source>
        <dbReference type="ARBA" id="ARBA00006810"/>
    </source>
</evidence>
<evidence type="ECO:0000256" key="8">
    <source>
        <dbReference type="ARBA" id="ARBA00023065"/>
    </source>
</evidence>
<feature type="transmembrane region" description="Helical" evidence="11">
    <location>
        <begin position="189"/>
        <end position="211"/>
    </location>
</feature>
<dbReference type="InterPro" id="IPR023011">
    <property type="entry name" value="ATP_synth_F0_asu_AS"/>
</dbReference>
<dbReference type="GO" id="GO:0046933">
    <property type="term" value="F:proton-transporting ATP synthase activity, rotational mechanism"/>
    <property type="evidence" value="ECO:0007669"/>
    <property type="project" value="UniProtKB-UniRule"/>
</dbReference>
<sequence length="246" mass="27395">MLEISIGAEKIFEVAGFPITNTLLTTWMVVGFFVVVSQLLVRRLQLVPAGIQSVFEAVIEGVLGMMDGVLGERKRSEKYFPLIATIFLFVISSNWFGIFPGFGSIGFNEIYEGNEVFIPFFRSGAADLNFTLALAIISVISVQFLGIAAIGFFKHAKKYFTFKNPIETFVGLLEFISEIAKMISFSFRLFGNVFAGEVLLIIMGFLVPYFVPVPFLFLELFVGFIQALVFAMLTLVFLGMAVSEHH</sequence>
<name>A0A1G2LS19_9BACT</name>
<dbReference type="Proteomes" id="UP000177171">
    <property type="component" value="Unassembled WGS sequence"/>
</dbReference>
<evidence type="ECO:0000313" key="13">
    <source>
        <dbReference type="EMBL" id="OHA14445.1"/>
    </source>
</evidence>
<dbReference type="HAMAP" id="MF_01393">
    <property type="entry name" value="ATP_synth_a_bact"/>
    <property type="match status" value="1"/>
</dbReference>
<keyword evidence="11" id="KW-1003">Cell membrane</keyword>
<comment type="caution">
    <text evidence="13">The sequence shown here is derived from an EMBL/GenBank/DDBJ whole genome shotgun (WGS) entry which is preliminary data.</text>
</comment>
<dbReference type="GO" id="GO:0005886">
    <property type="term" value="C:plasma membrane"/>
    <property type="evidence" value="ECO:0007669"/>
    <property type="project" value="UniProtKB-SubCell"/>
</dbReference>
<keyword evidence="4 11" id="KW-0138">CF(0)</keyword>
<dbReference type="GO" id="GO:0045259">
    <property type="term" value="C:proton-transporting ATP synthase complex"/>
    <property type="evidence" value="ECO:0007669"/>
    <property type="project" value="UniProtKB-KW"/>
</dbReference>
<dbReference type="SUPFAM" id="SSF81336">
    <property type="entry name" value="F1F0 ATP synthase subunit A"/>
    <property type="match status" value="1"/>
</dbReference>
<keyword evidence="6 11" id="KW-0375">Hydrogen ion transport</keyword>
<comment type="subcellular location">
    <subcellularLocation>
        <location evidence="11 12">Cell membrane</location>
        <topology evidence="11 12">Multi-pass membrane protein</topology>
    </subcellularLocation>
    <subcellularLocation>
        <location evidence="1">Membrane</location>
        <topology evidence="1">Multi-pass membrane protein</topology>
    </subcellularLocation>
</comment>
<feature type="transmembrane region" description="Helical" evidence="11">
    <location>
        <begin position="79"/>
        <end position="98"/>
    </location>
</feature>
<feature type="transmembrane region" description="Helical" evidence="11">
    <location>
        <begin position="130"/>
        <end position="153"/>
    </location>
</feature>
<evidence type="ECO:0000256" key="6">
    <source>
        <dbReference type="ARBA" id="ARBA00022781"/>
    </source>
</evidence>
<feature type="transmembrane region" description="Helical" evidence="11">
    <location>
        <begin position="217"/>
        <end position="242"/>
    </location>
</feature>
<evidence type="ECO:0000313" key="14">
    <source>
        <dbReference type="Proteomes" id="UP000177171"/>
    </source>
</evidence>
<dbReference type="PRINTS" id="PR00123">
    <property type="entry name" value="ATPASEA"/>
</dbReference>
<evidence type="ECO:0000256" key="1">
    <source>
        <dbReference type="ARBA" id="ARBA00004141"/>
    </source>
</evidence>
<evidence type="ECO:0000256" key="9">
    <source>
        <dbReference type="ARBA" id="ARBA00023136"/>
    </source>
</evidence>
<reference evidence="13 14" key="1">
    <citation type="journal article" date="2016" name="Nat. Commun.">
        <title>Thousands of microbial genomes shed light on interconnected biogeochemical processes in an aquifer system.</title>
        <authorList>
            <person name="Anantharaman K."/>
            <person name="Brown C.T."/>
            <person name="Hug L.A."/>
            <person name="Sharon I."/>
            <person name="Castelle C.J."/>
            <person name="Probst A.J."/>
            <person name="Thomas B.C."/>
            <person name="Singh A."/>
            <person name="Wilkins M.J."/>
            <person name="Karaoz U."/>
            <person name="Brodie E.L."/>
            <person name="Williams K.H."/>
            <person name="Hubbard S.S."/>
            <person name="Banfield J.F."/>
        </authorList>
    </citation>
    <scope>NUCLEOTIDE SEQUENCE [LARGE SCALE GENOMIC DNA]</scope>
</reference>
<dbReference type="Gene3D" id="1.20.120.220">
    <property type="entry name" value="ATP synthase, F0 complex, subunit A"/>
    <property type="match status" value="1"/>
</dbReference>